<evidence type="ECO:0000256" key="3">
    <source>
        <dbReference type="ARBA" id="ARBA00011986"/>
    </source>
</evidence>
<dbReference type="NCBIfam" id="NF003078">
    <property type="entry name" value="PRK04004.1"/>
    <property type="match status" value="1"/>
</dbReference>
<dbReference type="GeneID" id="63785895"/>
<accession>A0A1Y2FF62</accession>
<dbReference type="EMBL" id="MCFI01000009">
    <property type="protein sequence ID" value="ORY82600.1"/>
    <property type="molecule type" value="Genomic_DNA"/>
</dbReference>
<organism evidence="16 17">
    <name type="scientific">Protomyces lactucae-debilis</name>
    <dbReference type="NCBI Taxonomy" id="2754530"/>
    <lineage>
        <taxon>Eukaryota</taxon>
        <taxon>Fungi</taxon>
        <taxon>Dikarya</taxon>
        <taxon>Ascomycota</taxon>
        <taxon>Taphrinomycotina</taxon>
        <taxon>Taphrinomycetes</taxon>
        <taxon>Taphrinales</taxon>
        <taxon>Protomycetaceae</taxon>
        <taxon>Protomyces</taxon>
    </lineage>
</organism>
<dbReference type="Gene3D" id="2.40.30.10">
    <property type="entry name" value="Translation factors"/>
    <property type="match status" value="2"/>
</dbReference>
<evidence type="ECO:0000256" key="10">
    <source>
        <dbReference type="ARBA" id="ARBA00022917"/>
    </source>
</evidence>
<feature type="compositionally biased region" description="Basic and acidic residues" evidence="14">
    <location>
        <begin position="408"/>
        <end position="426"/>
    </location>
</feature>
<feature type="region of interest" description="Disordered" evidence="14">
    <location>
        <begin position="271"/>
        <end position="426"/>
    </location>
</feature>
<dbReference type="OMA" id="EFAVMLC"/>
<reference evidence="16 17" key="1">
    <citation type="submission" date="2016-07" db="EMBL/GenBank/DDBJ databases">
        <title>Pervasive Adenine N6-methylation of Active Genes in Fungi.</title>
        <authorList>
            <consortium name="DOE Joint Genome Institute"/>
            <person name="Mondo S.J."/>
            <person name="Dannebaum R.O."/>
            <person name="Kuo R.C."/>
            <person name="Labutti K."/>
            <person name="Haridas S."/>
            <person name="Kuo A."/>
            <person name="Salamov A."/>
            <person name="Ahrendt S.R."/>
            <person name="Lipzen A."/>
            <person name="Sullivan W."/>
            <person name="Andreopoulos W.B."/>
            <person name="Clum A."/>
            <person name="Lindquist E."/>
            <person name="Daum C."/>
            <person name="Ramamoorthy G.K."/>
            <person name="Gryganskyi A."/>
            <person name="Culley D."/>
            <person name="Magnuson J.K."/>
            <person name="James T.Y."/>
            <person name="O'Malley M.A."/>
            <person name="Stajich J.E."/>
            <person name="Spatafora J.W."/>
            <person name="Visel A."/>
            <person name="Grigoriev I.V."/>
        </authorList>
    </citation>
    <scope>NUCLEOTIDE SEQUENCE [LARGE SCALE GENOMIC DNA]</scope>
    <source>
        <strain evidence="16 17">12-1054</strain>
    </source>
</reference>
<feature type="region of interest" description="Disordered" evidence="14">
    <location>
        <begin position="207"/>
        <end position="258"/>
    </location>
</feature>
<keyword evidence="9" id="KW-0378">Hydrolase</keyword>
<dbReference type="AlphaFoldDB" id="A0A1Y2FF62"/>
<evidence type="ECO:0000313" key="17">
    <source>
        <dbReference type="Proteomes" id="UP000193685"/>
    </source>
</evidence>
<feature type="compositionally biased region" description="Acidic residues" evidence="14">
    <location>
        <begin position="371"/>
        <end position="395"/>
    </location>
</feature>
<dbReference type="CDD" id="cd03703">
    <property type="entry name" value="aeIF5B_II"/>
    <property type="match status" value="1"/>
</dbReference>
<dbReference type="Proteomes" id="UP000193685">
    <property type="component" value="Unassembled WGS sequence"/>
</dbReference>
<proteinExistence type="inferred from homology"/>
<dbReference type="InterPro" id="IPR005225">
    <property type="entry name" value="Small_GTP-bd"/>
</dbReference>
<gene>
    <name evidence="16" type="ORF">BCR37DRAFT_379609</name>
</gene>
<dbReference type="PRINTS" id="PR00315">
    <property type="entry name" value="ELONGATNFCT"/>
</dbReference>
<dbReference type="Gene3D" id="3.40.50.300">
    <property type="entry name" value="P-loop containing nucleotide triphosphate hydrolases"/>
    <property type="match status" value="1"/>
</dbReference>
<evidence type="ECO:0000256" key="11">
    <source>
        <dbReference type="ARBA" id="ARBA00023134"/>
    </source>
</evidence>
<feature type="region of interest" description="Disordered" evidence="14">
    <location>
        <begin position="1"/>
        <end position="174"/>
    </location>
</feature>
<keyword evidence="11" id="KW-0342">GTP-binding</keyword>
<dbReference type="InterPro" id="IPR015760">
    <property type="entry name" value="TIF_IF2"/>
</dbReference>
<feature type="compositionally biased region" description="Basic and acidic residues" evidence="14">
    <location>
        <begin position="216"/>
        <end position="237"/>
    </location>
</feature>
<keyword evidence="6" id="KW-0396">Initiation factor</keyword>
<dbReference type="Pfam" id="PF14578">
    <property type="entry name" value="GTP_EFTU_D4"/>
    <property type="match status" value="1"/>
</dbReference>
<dbReference type="RefSeq" id="XP_040725471.1">
    <property type="nucleotide sequence ID" value="XM_040869296.1"/>
</dbReference>
<dbReference type="GO" id="GO:0003924">
    <property type="term" value="F:GTPase activity"/>
    <property type="evidence" value="ECO:0007669"/>
    <property type="project" value="InterPro"/>
</dbReference>
<dbReference type="FunFam" id="2.40.30.10:FF:000026">
    <property type="entry name" value="Eukaryotic translation initiation factor 5B"/>
    <property type="match status" value="1"/>
</dbReference>
<dbReference type="OrthoDB" id="4928at2759"/>
<dbReference type="InterPro" id="IPR029459">
    <property type="entry name" value="EFTU-type"/>
</dbReference>
<dbReference type="SUPFAM" id="SSF50447">
    <property type="entry name" value="Translation proteins"/>
    <property type="match status" value="1"/>
</dbReference>
<name>A0A1Y2FF62_PROLT</name>
<feature type="domain" description="Tr-type G" evidence="15">
    <location>
        <begin position="432"/>
        <end position="650"/>
    </location>
</feature>
<evidence type="ECO:0000313" key="16">
    <source>
        <dbReference type="EMBL" id="ORY82600.1"/>
    </source>
</evidence>
<dbReference type="InterPro" id="IPR009000">
    <property type="entry name" value="Transl_B-barrel_sf"/>
</dbReference>
<dbReference type="FunFam" id="3.40.50.300:FF:000112">
    <property type="entry name" value="Eukaryotic translation initiation factor 5B"/>
    <property type="match status" value="1"/>
</dbReference>
<evidence type="ECO:0000256" key="1">
    <source>
        <dbReference type="ARBA" id="ARBA00004496"/>
    </source>
</evidence>
<comment type="caution">
    <text evidence="16">The sequence shown here is derived from an EMBL/GenBank/DDBJ whole genome shotgun (WGS) entry which is preliminary data.</text>
</comment>
<dbReference type="GO" id="GO:0005739">
    <property type="term" value="C:mitochondrion"/>
    <property type="evidence" value="ECO:0007669"/>
    <property type="project" value="TreeGrafter"/>
</dbReference>
<protein>
    <recommendedName>
        <fullName evidence="4">Eukaryotic translation initiation factor 5B</fullName>
        <ecNumber evidence="3">3.6.5.3</ecNumber>
    </recommendedName>
    <alternativeName>
        <fullName evidence="12">Translation initiation factor IF-2</fullName>
    </alternativeName>
</protein>
<dbReference type="Gene3D" id="3.40.50.10050">
    <property type="entry name" value="Translation initiation factor IF- 2, domain 3"/>
    <property type="match status" value="1"/>
</dbReference>
<dbReference type="FunFam" id="3.40.50.10050:FF:000002">
    <property type="entry name" value="Eukaryotic translation initiation factor 5B"/>
    <property type="match status" value="1"/>
</dbReference>
<feature type="compositionally biased region" description="Basic residues" evidence="14">
    <location>
        <begin position="52"/>
        <end position="61"/>
    </location>
</feature>
<dbReference type="STRING" id="56484.A0A1Y2FF62"/>
<dbReference type="Pfam" id="PF00009">
    <property type="entry name" value="GTP_EFTU"/>
    <property type="match status" value="1"/>
</dbReference>
<comment type="catalytic activity">
    <reaction evidence="13">
        <text>GTP + H2O = GDP + phosphate + H(+)</text>
        <dbReference type="Rhea" id="RHEA:19669"/>
        <dbReference type="ChEBI" id="CHEBI:15377"/>
        <dbReference type="ChEBI" id="CHEBI:15378"/>
        <dbReference type="ChEBI" id="CHEBI:37565"/>
        <dbReference type="ChEBI" id="CHEBI:43474"/>
        <dbReference type="ChEBI" id="CHEBI:58189"/>
        <dbReference type="EC" id="3.6.5.3"/>
    </reaction>
</comment>
<dbReference type="GO" id="GO:0005525">
    <property type="term" value="F:GTP binding"/>
    <property type="evidence" value="ECO:0007669"/>
    <property type="project" value="UniProtKB-KW"/>
</dbReference>
<keyword evidence="17" id="KW-1185">Reference proteome</keyword>
<dbReference type="InterPro" id="IPR027417">
    <property type="entry name" value="P-loop_NTPase"/>
</dbReference>
<feature type="compositionally biased region" description="Low complexity" evidence="14">
    <location>
        <begin position="396"/>
        <end position="405"/>
    </location>
</feature>
<keyword evidence="5" id="KW-0963">Cytoplasm</keyword>
<sequence>MPPKKGKKKQVDDDWENELGEDLAAAPAASAPVEAPADDDDLGGGLMGQLGKGKKGKKSKKKQQDDDWEAELGEDLTAPAPAELEEEQEEVPAKPQKKDPTPELAVDDDEPPAEFKVKTKAEKEREMKEREKAKKKAQAERKKAAAVDTKLETTQATPAAEPKTTAEAAKGKKPNAKVLALQKALEARKKEEERIAAEYAAEQARVDAENAAIEEEERKKEEAKQRKKDKERAKIAEQKAAGTFMSKKQKEAAAIAERRRQDMLDAGMVVEGLQGDVPKKRPVYDNRRKKRGPVADATKQMETLSVKEEPKKVVEQAPEPAKPDEKAEESDGALDSWEAALDSDNEVKASWEAESEPETEARPAGAPAAESESEEESDSDSGSEDDSDEDSDSSEEQMSAAQQAAAKRRAEANVAKEKRIADAKAARSKDDLRSPICCIMGHVDTGKTSLLDRIRQTNVQGGEAGGITQQIGATYFPMENIIKKCAVLESAKDFDYKLPGLLVIDTPGHESFSNLRSRGSSLCNIAILVIDIMHGLEPQTLESIKLLKDKKTPFIVALNKIDRLYAWQPIKDNGFRESLSQQKKAVKNEFDDRLQKTKLALAEQGLNSELYYDNKKPGQVVSLVPTSAFTGEGIPDLLQLLVTLTQNRMTEKLMYVSELECTVLEVKVIEGLGTTIDVVVVNGVLREGDRIVVSGLNGPIFTTIRAILTPQPLKELRIKGTYVHHKEVKAALGVKIAANDLEKAIAGSRMLRVEPGDDEEELKEEVMEDLQDLLESIDRSGVGVYVQASTLGALEALLEFLKTSKIPVSGINIGPVYKRDVMRAATMLEKAKEYAVMLCFDVEIDKDAQLMADQLGVTVFSADIIYHLFDSFTAHRAKALEQKRQDGAATAVFPCVLKTIAVFNKKDPIVLGIDVMEGALRPGTPICAVRTMPSGEREIVDVGKVMSMEKEHKAVDIARKGAGGTAIAVKLEMANQPLFGRHVEQTDLLYSHITRKSIDTLKGEAFREGVSREEWALIVKLKKTFGI</sequence>
<dbReference type="Pfam" id="PF11987">
    <property type="entry name" value="IF-2"/>
    <property type="match status" value="1"/>
</dbReference>
<evidence type="ECO:0000259" key="15">
    <source>
        <dbReference type="PROSITE" id="PS51722"/>
    </source>
</evidence>
<dbReference type="InterPro" id="IPR023115">
    <property type="entry name" value="TIF_IF2_dom3"/>
</dbReference>
<evidence type="ECO:0000256" key="9">
    <source>
        <dbReference type="ARBA" id="ARBA00022801"/>
    </source>
</evidence>
<evidence type="ECO:0000256" key="14">
    <source>
        <dbReference type="SAM" id="MobiDB-lite"/>
    </source>
</evidence>
<keyword evidence="7" id="KW-0479">Metal-binding</keyword>
<feature type="compositionally biased region" description="Low complexity" evidence="14">
    <location>
        <begin position="22"/>
        <end position="35"/>
    </location>
</feature>
<dbReference type="GO" id="GO:0003743">
    <property type="term" value="F:translation initiation factor activity"/>
    <property type="evidence" value="ECO:0007669"/>
    <property type="project" value="UniProtKB-KW"/>
</dbReference>
<evidence type="ECO:0000256" key="5">
    <source>
        <dbReference type="ARBA" id="ARBA00022490"/>
    </source>
</evidence>
<dbReference type="EC" id="3.6.5.3" evidence="3"/>
<evidence type="ECO:0000256" key="7">
    <source>
        <dbReference type="ARBA" id="ARBA00022723"/>
    </source>
</evidence>
<dbReference type="FunFam" id="2.40.30.10:FF:000013">
    <property type="entry name" value="eukaryotic translation initiation factor 5B"/>
    <property type="match status" value="1"/>
</dbReference>
<dbReference type="GO" id="GO:0046872">
    <property type="term" value="F:metal ion binding"/>
    <property type="evidence" value="ECO:0007669"/>
    <property type="project" value="UniProtKB-KW"/>
</dbReference>
<evidence type="ECO:0000256" key="2">
    <source>
        <dbReference type="ARBA" id="ARBA00007733"/>
    </source>
</evidence>
<evidence type="ECO:0000256" key="13">
    <source>
        <dbReference type="ARBA" id="ARBA00048107"/>
    </source>
</evidence>
<dbReference type="CDD" id="cd01887">
    <property type="entry name" value="IF2_eIF5B"/>
    <property type="match status" value="1"/>
</dbReference>
<feature type="compositionally biased region" description="Basic and acidic residues" evidence="14">
    <location>
        <begin position="305"/>
        <end position="314"/>
    </location>
</feature>
<feature type="compositionally biased region" description="Basic and acidic residues" evidence="14">
    <location>
        <begin position="277"/>
        <end position="286"/>
    </location>
</feature>
<evidence type="ECO:0000256" key="4">
    <source>
        <dbReference type="ARBA" id="ARBA00013824"/>
    </source>
</evidence>
<dbReference type="PANTHER" id="PTHR43381">
    <property type="entry name" value="TRANSLATION INITIATION FACTOR IF-2-RELATED"/>
    <property type="match status" value="1"/>
</dbReference>
<keyword evidence="10" id="KW-0648">Protein biosynthesis</keyword>
<evidence type="ECO:0000256" key="6">
    <source>
        <dbReference type="ARBA" id="ARBA00022540"/>
    </source>
</evidence>
<comment type="similarity">
    <text evidence="2">Belongs to the TRAFAC class translation factor GTPase superfamily. Classic translation factor GTPase family. IF-2 subfamily.</text>
</comment>
<dbReference type="NCBIfam" id="TIGR00231">
    <property type="entry name" value="small_GTP"/>
    <property type="match status" value="1"/>
</dbReference>
<dbReference type="PANTHER" id="PTHR43381:SF4">
    <property type="entry name" value="EUKARYOTIC TRANSLATION INITIATION FACTOR 5B"/>
    <property type="match status" value="1"/>
</dbReference>
<dbReference type="SUPFAM" id="SSF52540">
    <property type="entry name" value="P-loop containing nucleoside triphosphate hydrolases"/>
    <property type="match status" value="1"/>
</dbReference>
<dbReference type="PROSITE" id="PS51722">
    <property type="entry name" value="G_TR_2"/>
    <property type="match status" value="1"/>
</dbReference>
<dbReference type="InterPro" id="IPR036925">
    <property type="entry name" value="TIF_IF2_dom3_sf"/>
</dbReference>
<evidence type="ECO:0000256" key="12">
    <source>
        <dbReference type="ARBA" id="ARBA00032478"/>
    </source>
</evidence>
<evidence type="ECO:0000256" key="8">
    <source>
        <dbReference type="ARBA" id="ARBA00022741"/>
    </source>
</evidence>
<dbReference type="InterPro" id="IPR000795">
    <property type="entry name" value="T_Tr_GTP-bd_dom"/>
</dbReference>
<dbReference type="SUPFAM" id="SSF52156">
    <property type="entry name" value="Initiation factor IF2/eIF5b, domain 3"/>
    <property type="match status" value="1"/>
</dbReference>
<feature type="compositionally biased region" description="Low complexity" evidence="14">
    <location>
        <begin position="152"/>
        <end position="168"/>
    </location>
</feature>
<feature type="compositionally biased region" description="Basic and acidic residues" evidence="14">
    <location>
        <begin position="113"/>
        <end position="151"/>
    </location>
</feature>
<comment type="subcellular location">
    <subcellularLocation>
        <location evidence="1">Cytoplasm</location>
    </subcellularLocation>
</comment>
<keyword evidence="8" id="KW-0547">Nucleotide-binding</keyword>
<feature type="compositionally biased region" description="Basic and acidic residues" evidence="14">
    <location>
        <begin position="248"/>
        <end position="258"/>
    </location>
</feature>